<dbReference type="AlphaFoldDB" id="A0A5J9SLN5"/>
<name>A0A5J9SLN5_9POAL</name>
<gene>
    <name evidence="1" type="ORF">EJB05_54714</name>
</gene>
<keyword evidence="2" id="KW-1185">Reference proteome</keyword>
<proteinExistence type="predicted"/>
<organism evidence="1 2">
    <name type="scientific">Eragrostis curvula</name>
    <name type="common">weeping love grass</name>
    <dbReference type="NCBI Taxonomy" id="38414"/>
    <lineage>
        <taxon>Eukaryota</taxon>
        <taxon>Viridiplantae</taxon>
        <taxon>Streptophyta</taxon>
        <taxon>Embryophyta</taxon>
        <taxon>Tracheophyta</taxon>
        <taxon>Spermatophyta</taxon>
        <taxon>Magnoliopsida</taxon>
        <taxon>Liliopsida</taxon>
        <taxon>Poales</taxon>
        <taxon>Poaceae</taxon>
        <taxon>PACMAD clade</taxon>
        <taxon>Chloridoideae</taxon>
        <taxon>Eragrostideae</taxon>
        <taxon>Eragrostidinae</taxon>
        <taxon>Eragrostis</taxon>
    </lineage>
</organism>
<reference evidence="1 2" key="1">
    <citation type="journal article" date="2019" name="Sci. Rep.">
        <title>A high-quality genome of Eragrostis curvula grass provides insights into Poaceae evolution and supports new strategies to enhance forage quality.</title>
        <authorList>
            <person name="Carballo J."/>
            <person name="Santos B.A.C.M."/>
            <person name="Zappacosta D."/>
            <person name="Garbus I."/>
            <person name="Selva J.P."/>
            <person name="Gallo C.A."/>
            <person name="Diaz A."/>
            <person name="Albertini E."/>
            <person name="Caccamo M."/>
            <person name="Echenique V."/>
        </authorList>
    </citation>
    <scope>NUCLEOTIDE SEQUENCE [LARGE SCALE GENOMIC DNA]</scope>
    <source>
        <strain evidence="2">cv. Victoria</strain>
        <tissue evidence="1">Leaf</tissue>
    </source>
</reference>
<dbReference type="Pfam" id="PF08224">
    <property type="entry name" value="DUF1719"/>
    <property type="match status" value="1"/>
</dbReference>
<sequence length="228" mass="26333">MTQWFRPNPLCCKQHDRDEFPHSRKLYKSELQDASLESIIQVNLQCQVSPFAYKQRTTSLSEGRISLQDRSPLKAGLVFVPHSSSEDLLPTIASLATQWISGEEQHRLHKNITLQQMEEIMLPKAIDCFRQNTETHVYQMLWKSQHGSAYFDIVKAGMKSRGTWRVIQGGRKGMLLQSEGKELEIRTDVISHFIDLWVAHAPVRLQGSITDWIQKEKENKSAPPYLKF</sequence>
<dbReference type="InterPro" id="IPR013181">
    <property type="entry name" value="DUF1719"/>
</dbReference>
<dbReference type="Proteomes" id="UP000324897">
    <property type="component" value="Unassembled WGS sequence"/>
</dbReference>
<accession>A0A5J9SLN5</accession>
<comment type="caution">
    <text evidence="1">The sequence shown here is derived from an EMBL/GenBank/DDBJ whole genome shotgun (WGS) entry which is preliminary data.</text>
</comment>
<evidence type="ECO:0000313" key="1">
    <source>
        <dbReference type="EMBL" id="TVT99883.1"/>
    </source>
</evidence>
<dbReference type="EMBL" id="RWGY01000663">
    <property type="protein sequence ID" value="TVT99883.1"/>
    <property type="molecule type" value="Genomic_DNA"/>
</dbReference>
<dbReference type="Gramene" id="TVT99883">
    <property type="protein sequence ID" value="TVT99883"/>
    <property type="gene ID" value="EJB05_54714"/>
</dbReference>
<dbReference type="OrthoDB" id="689921at2759"/>
<protein>
    <submittedName>
        <fullName evidence="1">Uncharacterized protein</fullName>
    </submittedName>
</protein>
<evidence type="ECO:0000313" key="2">
    <source>
        <dbReference type="Proteomes" id="UP000324897"/>
    </source>
</evidence>
<feature type="non-terminal residue" evidence="1">
    <location>
        <position position="1"/>
    </location>
</feature>